<feature type="active site" evidence="4">
    <location>
        <position position="20"/>
    </location>
</feature>
<dbReference type="InterPro" id="IPR036509">
    <property type="entry name" value="Met_Sox_Rdtase_MsrA_sf"/>
</dbReference>
<sequence length="187" mass="20739">MSEDRQAVDTTELAVFGGGCFWCTEAVFRQIRGVLSVEPGYCGGAGGAPSYEQVCAGGTGHIEVVSVRFDPALVSYDDLLVVFFATHDPTSMDRQGNDVGSQYRSVIFWQTPQQQAQAQACIKWLNHQLPAERQVVTQLLPAARVWPAEGYHRDYYAQHPQQGYCQFVIAPKLDKLRQRFAHMLAGG</sequence>
<comment type="caution">
    <text evidence="6">The sequence shown here is derived from an EMBL/GenBank/DDBJ whole genome shotgun (WGS) entry which is preliminary data.</text>
</comment>
<evidence type="ECO:0000256" key="4">
    <source>
        <dbReference type="HAMAP-Rule" id="MF_01401"/>
    </source>
</evidence>
<protein>
    <recommendedName>
        <fullName evidence="4">Peptide methionine sulfoxide reductase MsrA</fullName>
        <shortName evidence="4">Protein-methionine-S-oxide reductase</shortName>
        <ecNumber evidence="4">1.8.4.11</ecNumber>
    </recommendedName>
    <alternativeName>
        <fullName evidence="4">Peptide-methionine (S)-S-oxide reductase</fullName>
        <shortName evidence="4">Peptide Met(O) reductase</shortName>
    </alternativeName>
</protein>
<organism evidence="6 7">
    <name type="scientific">Paracandidimonas soli</name>
    <dbReference type="NCBI Taxonomy" id="1917182"/>
    <lineage>
        <taxon>Bacteria</taxon>
        <taxon>Pseudomonadati</taxon>
        <taxon>Pseudomonadota</taxon>
        <taxon>Betaproteobacteria</taxon>
        <taxon>Burkholderiales</taxon>
        <taxon>Alcaligenaceae</taxon>
        <taxon>Paracandidimonas</taxon>
    </lineage>
</organism>
<evidence type="ECO:0000313" key="7">
    <source>
        <dbReference type="Proteomes" id="UP000294692"/>
    </source>
</evidence>
<comment type="function">
    <text evidence="4">Has an important function as a repair enzyme for proteins that have been inactivated by oxidation. Catalyzes the reversible oxidation-reduction of methionine sulfoxide in proteins to methionine.</text>
</comment>
<evidence type="ECO:0000256" key="1">
    <source>
        <dbReference type="ARBA" id="ARBA00023002"/>
    </source>
</evidence>
<comment type="catalytic activity">
    <reaction evidence="3 4">
        <text>[thioredoxin]-disulfide + L-methionine + H2O = L-methionine (S)-S-oxide + [thioredoxin]-dithiol</text>
        <dbReference type="Rhea" id="RHEA:19993"/>
        <dbReference type="Rhea" id="RHEA-COMP:10698"/>
        <dbReference type="Rhea" id="RHEA-COMP:10700"/>
        <dbReference type="ChEBI" id="CHEBI:15377"/>
        <dbReference type="ChEBI" id="CHEBI:29950"/>
        <dbReference type="ChEBI" id="CHEBI:50058"/>
        <dbReference type="ChEBI" id="CHEBI:57844"/>
        <dbReference type="ChEBI" id="CHEBI:58772"/>
        <dbReference type="EC" id="1.8.4.11"/>
    </reaction>
</comment>
<dbReference type="NCBIfam" id="TIGR00401">
    <property type="entry name" value="msrA"/>
    <property type="match status" value="1"/>
</dbReference>
<evidence type="ECO:0000256" key="3">
    <source>
        <dbReference type="ARBA" id="ARBA00048782"/>
    </source>
</evidence>
<dbReference type="InterPro" id="IPR002569">
    <property type="entry name" value="Met_Sox_Rdtase_MsrA_dom"/>
</dbReference>
<evidence type="ECO:0000259" key="5">
    <source>
        <dbReference type="Pfam" id="PF01625"/>
    </source>
</evidence>
<proteinExistence type="inferred from homology"/>
<keyword evidence="7" id="KW-1185">Reference proteome</keyword>
<dbReference type="RefSeq" id="WP_132476360.1">
    <property type="nucleotide sequence ID" value="NZ_JBHRVM010000001.1"/>
</dbReference>
<comment type="similarity">
    <text evidence="4">Belongs to the MsrA Met sulfoxide reductase family.</text>
</comment>
<dbReference type="PANTHER" id="PTHR43774:SF1">
    <property type="entry name" value="PEPTIDE METHIONINE SULFOXIDE REDUCTASE MSRA 2"/>
    <property type="match status" value="1"/>
</dbReference>
<dbReference type="HAMAP" id="MF_01401">
    <property type="entry name" value="MsrA"/>
    <property type="match status" value="1"/>
</dbReference>
<feature type="domain" description="Peptide methionine sulphoxide reductase MsrA" evidence="5">
    <location>
        <begin position="14"/>
        <end position="166"/>
    </location>
</feature>
<comment type="catalytic activity">
    <reaction evidence="2 4">
        <text>L-methionyl-[protein] + [thioredoxin]-disulfide + H2O = L-methionyl-(S)-S-oxide-[protein] + [thioredoxin]-dithiol</text>
        <dbReference type="Rhea" id="RHEA:14217"/>
        <dbReference type="Rhea" id="RHEA-COMP:10698"/>
        <dbReference type="Rhea" id="RHEA-COMP:10700"/>
        <dbReference type="Rhea" id="RHEA-COMP:12313"/>
        <dbReference type="Rhea" id="RHEA-COMP:12315"/>
        <dbReference type="ChEBI" id="CHEBI:15377"/>
        <dbReference type="ChEBI" id="CHEBI:16044"/>
        <dbReference type="ChEBI" id="CHEBI:29950"/>
        <dbReference type="ChEBI" id="CHEBI:44120"/>
        <dbReference type="ChEBI" id="CHEBI:50058"/>
        <dbReference type="EC" id="1.8.4.11"/>
    </reaction>
</comment>
<dbReference type="GO" id="GO:0008113">
    <property type="term" value="F:peptide-methionine (S)-S-oxide reductase activity"/>
    <property type="evidence" value="ECO:0007669"/>
    <property type="project" value="UniProtKB-UniRule"/>
</dbReference>
<dbReference type="Pfam" id="PF01625">
    <property type="entry name" value="PMSR"/>
    <property type="match status" value="1"/>
</dbReference>
<dbReference type="GO" id="GO:0033744">
    <property type="term" value="F:L-methionine:thioredoxin-disulfide S-oxidoreductase activity"/>
    <property type="evidence" value="ECO:0007669"/>
    <property type="project" value="RHEA"/>
</dbReference>
<dbReference type="EMBL" id="SMBX01000004">
    <property type="protein sequence ID" value="TCU99016.1"/>
    <property type="molecule type" value="Genomic_DNA"/>
</dbReference>
<gene>
    <name evidence="4" type="primary">msrA</name>
    <name evidence="6" type="ORF">EV686_104115</name>
</gene>
<dbReference type="Proteomes" id="UP000294692">
    <property type="component" value="Unassembled WGS sequence"/>
</dbReference>
<dbReference type="OrthoDB" id="4174719at2"/>
<keyword evidence="1 4" id="KW-0560">Oxidoreductase</keyword>
<evidence type="ECO:0000313" key="6">
    <source>
        <dbReference type="EMBL" id="TCU99016.1"/>
    </source>
</evidence>
<dbReference type="AlphaFoldDB" id="A0A4R3V2J5"/>
<name>A0A4R3V2J5_9BURK</name>
<dbReference type="Gene3D" id="3.30.1060.10">
    <property type="entry name" value="Peptide methionine sulphoxide reductase MsrA"/>
    <property type="match status" value="1"/>
</dbReference>
<dbReference type="EC" id="1.8.4.11" evidence="4"/>
<dbReference type="PANTHER" id="PTHR43774">
    <property type="entry name" value="PEPTIDE METHIONINE SULFOXIDE REDUCTASE"/>
    <property type="match status" value="1"/>
</dbReference>
<evidence type="ECO:0000256" key="2">
    <source>
        <dbReference type="ARBA" id="ARBA00047806"/>
    </source>
</evidence>
<accession>A0A4R3V2J5</accession>
<reference evidence="6 7" key="1">
    <citation type="submission" date="2019-03" db="EMBL/GenBank/DDBJ databases">
        <title>Genomic Encyclopedia of Type Strains, Phase IV (KMG-IV): sequencing the most valuable type-strain genomes for metagenomic binning, comparative biology and taxonomic classification.</title>
        <authorList>
            <person name="Goeker M."/>
        </authorList>
    </citation>
    <scope>NUCLEOTIDE SEQUENCE [LARGE SCALE GENOMIC DNA]</scope>
    <source>
        <strain evidence="6 7">DSM 100048</strain>
    </source>
</reference>
<dbReference type="SUPFAM" id="SSF55068">
    <property type="entry name" value="Peptide methionine sulfoxide reductase"/>
    <property type="match status" value="1"/>
</dbReference>